<protein>
    <submittedName>
        <fullName evidence="1">Uncharacterized protein</fullName>
    </submittedName>
</protein>
<dbReference type="EMBL" id="CP002831">
    <property type="protein sequence ID" value="AFC25843.1"/>
    <property type="molecule type" value="Genomic_DNA"/>
</dbReference>
<accession>H6KZR7</accession>
<organism evidence="1 2">
    <name type="scientific">Saprospira grandis (strain Lewin)</name>
    <dbReference type="NCBI Taxonomy" id="984262"/>
    <lineage>
        <taxon>Bacteria</taxon>
        <taxon>Pseudomonadati</taxon>
        <taxon>Bacteroidota</taxon>
        <taxon>Saprospiria</taxon>
        <taxon>Saprospirales</taxon>
        <taxon>Saprospiraceae</taxon>
        <taxon>Saprospira</taxon>
    </lineage>
</organism>
<evidence type="ECO:0000313" key="1">
    <source>
        <dbReference type="EMBL" id="AFC25843.1"/>
    </source>
</evidence>
<proteinExistence type="predicted"/>
<dbReference type="STRING" id="984262.SGRA_3115"/>
<sequence>MRRNLVLFVAAAGRILAPARRFFWPSAVEQWPEGPDQAKKASLFLRRAEQTCELRNIAPQRSCGGPKDPKKKQLP</sequence>
<dbReference type="AlphaFoldDB" id="H6KZR7"/>
<dbReference type="Proteomes" id="UP000007519">
    <property type="component" value="Chromosome"/>
</dbReference>
<name>H6KZR7_SAPGL</name>
<dbReference type="HOGENOM" id="CLU_2685738_0_0_10"/>
<evidence type="ECO:0000313" key="2">
    <source>
        <dbReference type="Proteomes" id="UP000007519"/>
    </source>
</evidence>
<gene>
    <name evidence="1" type="ordered locus">SGRA_3115</name>
</gene>
<dbReference type="KEGG" id="sgn:SGRA_3115"/>
<keyword evidence="2" id="KW-1185">Reference proteome</keyword>
<reference evidence="1 2" key="1">
    <citation type="journal article" date="2012" name="Stand. Genomic Sci.">
        <title>Complete genome sequencing and analysis of Saprospira grandis str. Lewin, a predatory marine bacterium.</title>
        <authorList>
            <person name="Saw J.H."/>
            <person name="Yuryev A."/>
            <person name="Kanbe M."/>
            <person name="Hou S."/>
            <person name="Young A.G."/>
            <person name="Aizawa S."/>
            <person name="Alam M."/>
        </authorList>
    </citation>
    <scope>NUCLEOTIDE SEQUENCE [LARGE SCALE GENOMIC DNA]</scope>
    <source>
        <strain evidence="1 2">Lewin</strain>
    </source>
</reference>